<organism evidence="2 3">
    <name type="scientific">Chara braunii</name>
    <name type="common">Braun's stonewort</name>
    <dbReference type="NCBI Taxonomy" id="69332"/>
    <lineage>
        <taxon>Eukaryota</taxon>
        <taxon>Viridiplantae</taxon>
        <taxon>Streptophyta</taxon>
        <taxon>Charophyceae</taxon>
        <taxon>Charales</taxon>
        <taxon>Characeae</taxon>
        <taxon>Chara</taxon>
    </lineage>
</organism>
<dbReference type="EMBL" id="BFEA01000178">
    <property type="protein sequence ID" value="GBG73181.1"/>
    <property type="molecule type" value="Genomic_DNA"/>
</dbReference>
<feature type="region of interest" description="Disordered" evidence="1">
    <location>
        <begin position="1"/>
        <end position="126"/>
    </location>
</feature>
<protein>
    <submittedName>
        <fullName evidence="2">Uncharacterized protein</fullName>
    </submittedName>
</protein>
<reference evidence="2 3" key="1">
    <citation type="journal article" date="2018" name="Cell">
        <title>The Chara Genome: Secondary Complexity and Implications for Plant Terrestrialization.</title>
        <authorList>
            <person name="Nishiyama T."/>
            <person name="Sakayama H."/>
            <person name="Vries J.D."/>
            <person name="Buschmann H."/>
            <person name="Saint-Marcoux D."/>
            <person name="Ullrich K.K."/>
            <person name="Haas F.B."/>
            <person name="Vanderstraeten L."/>
            <person name="Becker D."/>
            <person name="Lang D."/>
            <person name="Vosolsobe S."/>
            <person name="Rombauts S."/>
            <person name="Wilhelmsson P.K.I."/>
            <person name="Janitza P."/>
            <person name="Kern R."/>
            <person name="Heyl A."/>
            <person name="Rumpler F."/>
            <person name="Villalobos L.I.A.C."/>
            <person name="Clay J.M."/>
            <person name="Skokan R."/>
            <person name="Toyoda A."/>
            <person name="Suzuki Y."/>
            <person name="Kagoshima H."/>
            <person name="Schijlen E."/>
            <person name="Tajeshwar N."/>
            <person name="Catarino B."/>
            <person name="Hetherington A.J."/>
            <person name="Saltykova A."/>
            <person name="Bonnot C."/>
            <person name="Breuninger H."/>
            <person name="Symeonidi A."/>
            <person name="Radhakrishnan G.V."/>
            <person name="Van Nieuwerburgh F."/>
            <person name="Deforce D."/>
            <person name="Chang C."/>
            <person name="Karol K.G."/>
            <person name="Hedrich R."/>
            <person name="Ulvskov P."/>
            <person name="Glockner G."/>
            <person name="Delwiche C.F."/>
            <person name="Petrasek J."/>
            <person name="Van de Peer Y."/>
            <person name="Friml J."/>
            <person name="Beilby M."/>
            <person name="Dolan L."/>
            <person name="Kohara Y."/>
            <person name="Sugano S."/>
            <person name="Fujiyama A."/>
            <person name="Delaux P.-M."/>
            <person name="Quint M."/>
            <person name="TheiBen G."/>
            <person name="Hagemann M."/>
            <person name="Harholt J."/>
            <person name="Dunand C."/>
            <person name="Zachgo S."/>
            <person name="Langdale J."/>
            <person name="Maumus F."/>
            <person name="Straeten D.V.D."/>
            <person name="Gould S.B."/>
            <person name="Rensing S.A."/>
        </authorList>
    </citation>
    <scope>NUCLEOTIDE SEQUENCE [LARGE SCALE GENOMIC DNA]</scope>
    <source>
        <strain evidence="2 3">S276</strain>
    </source>
</reference>
<dbReference type="Proteomes" id="UP000265515">
    <property type="component" value="Unassembled WGS sequence"/>
</dbReference>
<sequence length="213" mass="23907">MMQISLHMGGLREEWQHKFDRKKGADKGKKKAEDNSSGDASHEAEDSDVEGLSNKTEQLVISEKRKRAADIPVGDSPPMVTPAKRTAKRRLHLSCRHPPLKKSPRRTTPFKTPSKKKKIPAPPGSCGKLRYVTDNLRELGLLNMEDLRRICQDEDVPFDGRKMQTILAIAEKRSMVAYGSNEEEDVVGQEESCAEAHPEEDEDDQDGEEDDDA</sequence>
<evidence type="ECO:0000313" key="2">
    <source>
        <dbReference type="EMBL" id="GBG73181.1"/>
    </source>
</evidence>
<proteinExistence type="predicted"/>
<dbReference type="Gramene" id="GBG73181">
    <property type="protein sequence ID" value="GBG73181"/>
    <property type="gene ID" value="CBR_g12899"/>
</dbReference>
<evidence type="ECO:0000313" key="3">
    <source>
        <dbReference type="Proteomes" id="UP000265515"/>
    </source>
</evidence>
<feature type="region of interest" description="Disordered" evidence="1">
    <location>
        <begin position="179"/>
        <end position="213"/>
    </location>
</feature>
<accession>A0A388KSY8</accession>
<dbReference type="AlphaFoldDB" id="A0A388KSY8"/>
<feature type="compositionally biased region" description="Basic and acidic residues" evidence="1">
    <location>
        <begin position="10"/>
        <end position="44"/>
    </location>
</feature>
<keyword evidence="3" id="KW-1185">Reference proteome</keyword>
<feature type="compositionally biased region" description="Basic residues" evidence="1">
    <location>
        <begin position="85"/>
        <end position="105"/>
    </location>
</feature>
<gene>
    <name evidence="2" type="ORF">CBR_g12899</name>
</gene>
<comment type="caution">
    <text evidence="2">The sequence shown here is derived from an EMBL/GenBank/DDBJ whole genome shotgun (WGS) entry which is preliminary data.</text>
</comment>
<name>A0A388KSY8_CHABU</name>
<evidence type="ECO:0000256" key="1">
    <source>
        <dbReference type="SAM" id="MobiDB-lite"/>
    </source>
</evidence>
<feature type="compositionally biased region" description="Acidic residues" evidence="1">
    <location>
        <begin position="198"/>
        <end position="213"/>
    </location>
</feature>